<reference evidence="2 3" key="1">
    <citation type="journal article" date="2019" name="Int. J. Syst. Evol. Microbiol.">
        <title>The Global Catalogue of Microorganisms (GCM) 10K type strain sequencing project: providing services to taxonomists for standard genome sequencing and annotation.</title>
        <authorList>
            <consortium name="The Broad Institute Genomics Platform"/>
            <consortium name="The Broad Institute Genome Sequencing Center for Infectious Disease"/>
            <person name="Wu L."/>
            <person name="Ma J."/>
        </authorList>
    </citation>
    <scope>NUCLEOTIDE SEQUENCE [LARGE SCALE GENOMIC DNA]</scope>
    <source>
        <strain evidence="2 3">JCM 10303</strain>
    </source>
</reference>
<keyword evidence="3" id="KW-1185">Reference proteome</keyword>
<evidence type="ECO:0000313" key="2">
    <source>
        <dbReference type="EMBL" id="GAA0509142.1"/>
    </source>
</evidence>
<gene>
    <name evidence="2" type="ORF">GCM10009533_04930</name>
</gene>
<accession>A0ABN1C071</accession>
<feature type="region of interest" description="Disordered" evidence="1">
    <location>
        <begin position="1"/>
        <end position="37"/>
    </location>
</feature>
<dbReference type="EMBL" id="BAAAGS010000002">
    <property type="protein sequence ID" value="GAA0509142.1"/>
    <property type="molecule type" value="Genomic_DNA"/>
</dbReference>
<evidence type="ECO:0000313" key="3">
    <source>
        <dbReference type="Proteomes" id="UP001500729"/>
    </source>
</evidence>
<comment type="caution">
    <text evidence="2">The sequence shown here is derived from an EMBL/GenBank/DDBJ whole genome shotgun (WGS) entry which is preliminary data.</text>
</comment>
<dbReference type="Proteomes" id="UP001500729">
    <property type="component" value="Unassembled WGS sequence"/>
</dbReference>
<evidence type="ECO:0000256" key="1">
    <source>
        <dbReference type="SAM" id="MobiDB-lite"/>
    </source>
</evidence>
<sequence>MVRWSSVGSKGEAGADAVTDTSPPSPGGVAARIGGTAGGPAAQWLASGLFEAARESDRADAQPVMPAGRASACLSSGLRPDGAAA</sequence>
<proteinExistence type="predicted"/>
<organism evidence="2 3">
    <name type="scientific">Saccharopolyspora erythraea</name>
    <name type="common">Streptomyces erythraeus</name>
    <dbReference type="NCBI Taxonomy" id="1836"/>
    <lineage>
        <taxon>Bacteria</taxon>
        <taxon>Bacillati</taxon>
        <taxon>Actinomycetota</taxon>
        <taxon>Actinomycetes</taxon>
        <taxon>Pseudonocardiales</taxon>
        <taxon>Pseudonocardiaceae</taxon>
        <taxon>Saccharopolyspora</taxon>
    </lineage>
</organism>
<protein>
    <submittedName>
        <fullName evidence="2">Uncharacterized protein</fullName>
    </submittedName>
</protein>
<feature type="region of interest" description="Disordered" evidence="1">
    <location>
        <begin position="52"/>
        <end position="85"/>
    </location>
</feature>
<name>A0ABN1C071_SACER</name>